<comment type="caution">
    <text evidence="3">The sequence shown here is derived from an EMBL/GenBank/DDBJ whole genome shotgun (WGS) entry which is preliminary data.</text>
</comment>
<reference evidence="3 4" key="1">
    <citation type="submission" date="2024-08" db="EMBL/GenBank/DDBJ databases">
        <title>Gnathostoma spinigerum genome.</title>
        <authorList>
            <person name="Gonzalez-Bertolin B."/>
            <person name="Monzon S."/>
            <person name="Zaballos A."/>
            <person name="Jimenez P."/>
            <person name="Dekumyoy P."/>
            <person name="Varona S."/>
            <person name="Cuesta I."/>
            <person name="Sumanam S."/>
            <person name="Adisakwattana P."/>
            <person name="Gasser R.B."/>
            <person name="Hernandez-Gonzalez A."/>
            <person name="Young N.D."/>
            <person name="Perteguer M.J."/>
        </authorList>
    </citation>
    <scope>NUCLEOTIDE SEQUENCE [LARGE SCALE GENOMIC DNA]</scope>
    <source>
        <strain evidence="3">AL3</strain>
        <tissue evidence="3">Liver</tissue>
    </source>
</reference>
<dbReference type="PROSITE" id="PS50025">
    <property type="entry name" value="LAM_G_DOMAIN"/>
    <property type="match status" value="1"/>
</dbReference>
<dbReference type="Gene3D" id="2.60.120.200">
    <property type="match status" value="1"/>
</dbReference>
<comment type="caution">
    <text evidence="1">Lacks conserved residue(s) required for the propagation of feature annotation.</text>
</comment>
<dbReference type="InterPro" id="IPR013320">
    <property type="entry name" value="ConA-like_dom_sf"/>
</dbReference>
<gene>
    <name evidence="3" type="ORF">AB6A40_009271</name>
</gene>
<dbReference type="CDD" id="cd00110">
    <property type="entry name" value="LamG"/>
    <property type="match status" value="1"/>
</dbReference>
<keyword evidence="4" id="KW-1185">Reference proteome</keyword>
<dbReference type="Pfam" id="PF02210">
    <property type="entry name" value="Laminin_G_2"/>
    <property type="match status" value="1"/>
</dbReference>
<dbReference type="SUPFAM" id="SSF49899">
    <property type="entry name" value="Concanavalin A-like lectins/glucanases"/>
    <property type="match status" value="1"/>
</dbReference>
<sequence length="179" mass="20002">MGLKKIKVQGSTAKKLFLSISPTILFRFDCGEGTVENLYTGPLKAGVWHKLSVRRKYCSESEVQVDEQRALHDEIPELNNYKGIVIEEGLFIGGVPSNITNLDARTGSDRTFRGQIKRVIINGLTVFDSAFNINLAVNNNGISYNAYFRAVFYSSCVILEVIESNFTNRISELIESNVD</sequence>
<evidence type="ECO:0000313" key="3">
    <source>
        <dbReference type="EMBL" id="MFH4982562.1"/>
    </source>
</evidence>
<evidence type="ECO:0000256" key="1">
    <source>
        <dbReference type="PROSITE-ProRule" id="PRU00122"/>
    </source>
</evidence>
<dbReference type="InterPro" id="IPR001791">
    <property type="entry name" value="Laminin_G"/>
</dbReference>
<organism evidence="3 4">
    <name type="scientific">Gnathostoma spinigerum</name>
    <dbReference type="NCBI Taxonomy" id="75299"/>
    <lineage>
        <taxon>Eukaryota</taxon>
        <taxon>Metazoa</taxon>
        <taxon>Ecdysozoa</taxon>
        <taxon>Nematoda</taxon>
        <taxon>Chromadorea</taxon>
        <taxon>Rhabditida</taxon>
        <taxon>Spirurina</taxon>
        <taxon>Gnathostomatomorpha</taxon>
        <taxon>Gnathostomatoidea</taxon>
        <taxon>Gnathostomatidae</taxon>
        <taxon>Gnathostoma</taxon>
    </lineage>
</organism>
<feature type="domain" description="Laminin G" evidence="2">
    <location>
        <begin position="1"/>
        <end position="156"/>
    </location>
</feature>
<proteinExistence type="predicted"/>
<accession>A0ABD6F0C7</accession>
<dbReference type="Proteomes" id="UP001608902">
    <property type="component" value="Unassembled WGS sequence"/>
</dbReference>
<dbReference type="AlphaFoldDB" id="A0ABD6F0C7"/>
<evidence type="ECO:0000313" key="4">
    <source>
        <dbReference type="Proteomes" id="UP001608902"/>
    </source>
</evidence>
<evidence type="ECO:0000259" key="2">
    <source>
        <dbReference type="PROSITE" id="PS50025"/>
    </source>
</evidence>
<name>A0ABD6F0C7_9BILA</name>
<dbReference type="EMBL" id="JBGFUD010009585">
    <property type="protein sequence ID" value="MFH4982562.1"/>
    <property type="molecule type" value="Genomic_DNA"/>
</dbReference>
<protein>
    <recommendedName>
        <fullName evidence="2">Laminin G domain-containing protein</fullName>
    </recommendedName>
</protein>